<dbReference type="SUPFAM" id="SSF49899">
    <property type="entry name" value="Concanavalin A-like lectins/glucanases"/>
    <property type="match status" value="1"/>
</dbReference>
<dbReference type="InterPro" id="IPR003609">
    <property type="entry name" value="Pan_app"/>
</dbReference>
<proteinExistence type="predicted"/>
<dbReference type="Gene3D" id="3.50.4.10">
    <property type="entry name" value="Hepatocyte Growth Factor"/>
    <property type="match status" value="1"/>
</dbReference>
<protein>
    <submittedName>
        <fullName evidence="2">Probable glycosidase C21B10.07</fullName>
    </submittedName>
</protein>
<keyword evidence="2" id="KW-0326">Glycosidase</keyword>
<organism evidence="2 3">
    <name type="scientific">Durusdinium trenchii</name>
    <dbReference type="NCBI Taxonomy" id="1381693"/>
    <lineage>
        <taxon>Eukaryota</taxon>
        <taxon>Sar</taxon>
        <taxon>Alveolata</taxon>
        <taxon>Dinophyceae</taxon>
        <taxon>Suessiales</taxon>
        <taxon>Symbiodiniaceae</taxon>
        <taxon>Durusdinium</taxon>
    </lineage>
</organism>
<dbReference type="PANTHER" id="PTHR10963">
    <property type="entry name" value="GLYCOSYL HYDROLASE-RELATED"/>
    <property type="match status" value="1"/>
</dbReference>
<dbReference type="InterPro" id="IPR050546">
    <property type="entry name" value="Glycosyl_Hydrlase_16"/>
</dbReference>
<dbReference type="Pfam" id="PF26113">
    <property type="entry name" value="GH16_XgeA"/>
    <property type="match status" value="1"/>
</dbReference>
<evidence type="ECO:0000313" key="2">
    <source>
        <dbReference type="EMBL" id="CAK9093387.1"/>
    </source>
</evidence>
<dbReference type="SUPFAM" id="SSF57414">
    <property type="entry name" value="Hairpin loop containing domain-like"/>
    <property type="match status" value="1"/>
</dbReference>
<comment type="caution">
    <text evidence="2">The sequence shown here is derived from an EMBL/GenBank/DDBJ whole genome shotgun (WGS) entry which is preliminary data.</text>
</comment>
<name>A0ABP0QYK0_9DINO</name>
<evidence type="ECO:0000313" key="3">
    <source>
        <dbReference type="Proteomes" id="UP001642464"/>
    </source>
</evidence>
<gene>
    <name evidence="2" type="ORF">SCF082_LOCUS43931</name>
</gene>
<reference evidence="2 3" key="1">
    <citation type="submission" date="2024-02" db="EMBL/GenBank/DDBJ databases">
        <authorList>
            <person name="Chen Y."/>
            <person name="Shah S."/>
            <person name="Dougan E. K."/>
            <person name="Thang M."/>
            <person name="Chan C."/>
        </authorList>
    </citation>
    <scope>NUCLEOTIDE SEQUENCE [LARGE SCALE GENOMIC DNA]</scope>
</reference>
<dbReference type="EMBL" id="CAXAMM010040462">
    <property type="protein sequence ID" value="CAK9093387.1"/>
    <property type="molecule type" value="Genomic_DNA"/>
</dbReference>
<dbReference type="InterPro" id="IPR013320">
    <property type="entry name" value="ConA-like_dom_sf"/>
</dbReference>
<feature type="domain" description="Apple" evidence="1">
    <location>
        <begin position="80"/>
        <end position="158"/>
    </location>
</feature>
<evidence type="ECO:0000259" key="1">
    <source>
        <dbReference type="PROSITE" id="PS50948"/>
    </source>
</evidence>
<dbReference type="PROSITE" id="PS50948">
    <property type="entry name" value="PAN"/>
    <property type="match status" value="1"/>
</dbReference>
<dbReference type="Proteomes" id="UP001642464">
    <property type="component" value="Unassembled WGS sequence"/>
</dbReference>
<dbReference type="GO" id="GO:0016798">
    <property type="term" value="F:hydrolase activity, acting on glycosyl bonds"/>
    <property type="evidence" value="ECO:0007669"/>
    <property type="project" value="UniProtKB-KW"/>
</dbReference>
<dbReference type="PANTHER" id="PTHR10963:SF24">
    <property type="entry name" value="GLYCOSIDASE C21B10.07-RELATED"/>
    <property type="match status" value="1"/>
</dbReference>
<dbReference type="Gene3D" id="2.60.120.200">
    <property type="match status" value="1"/>
</dbReference>
<sequence length="480" mass="52832">MDFMEEEHLLEEGHEERATSSSRSWRVRLAGVAVSALLVAAVFWSARRSPEPTAAKVPSFAHEAAIVSLTELIPEGYESCFKNLTYFVEVDGMFSLPHAREARYSSALECQQACAQTYRCEHFSFWSSGGCLLTSYSSYSRKYDGPASGSCVSGPRMCKAPGAGFTKKLPPGANVPPFVAKEAPGCGSLHDEYEMVWKAEGETFFDDWQFIEKSMTRGAEWYLNRSEAFYQSVAHASAAGAIIRVGEQVHPFKRRSLMLHSPRAWRPDVGFVVAMKYKHVPYGPGVWPAFWFLNSDRPWPSGGELDVLEFANDETAKVTFHTDQNCSLNVPKMMSCASQLVGASMDTDVSCLTNYSGNALGCMPPQETAETGLFAKRGSVNVSPESVREEAVQLAELIVRQLTEAAHWPRIEMAALREEDVVAERKLLRSGTGVQKNVAIGGALDAVALALSQDKPTIFLFVGTGDRHASVDYAHEVMLH</sequence>
<keyword evidence="2" id="KW-0378">Hydrolase</keyword>
<keyword evidence="3" id="KW-1185">Reference proteome</keyword>
<accession>A0ABP0QYK0</accession>
<dbReference type="Pfam" id="PF00024">
    <property type="entry name" value="PAN_1"/>
    <property type="match status" value="1"/>
</dbReference>